<dbReference type="EMBL" id="BPWL01000003">
    <property type="protein sequence ID" value="GJJ08200.1"/>
    <property type="molecule type" value="Genomic_DNA"/>
</dbReference>
<dbReference type="PANTHER" id="PTHR48228">
    <property type="entry name" value="SUCCINYL-COA--D-CITRAMALATE COA-TRANSFERASE"/>
    <property type="match status" value="1"/>
</dbReference>
<dbReference type="Proteomes" id="UP001050691">
    <property type="component" value="Unassembled WGS sequence"/>
</dbReference>
<gene>
    <name evidence="2" type="ORF">Clacol_002408</name>
</gene>
<dbReference type="InterPro" id="IPR023606">
    <property type="entry name" value="CoA-Trfase_III_dom_1_sf"/>
</dbReference>
<dbReference type="PANTHER" id="PTHR48228:SF5">
    <property type="entry name" value="ALPHA-METHYLACYL-COA RACEMASE"/>
    <property type="match status" value="1"/>
</dbReference>
<name>A0AAV5A8I6_9AGAM</name>
<dbReference type="InterPro" id="IPR050509">
    <property type="entry name" value="CoA-transferase_III"/>
</dbReference>
<dbReference type="Gene3D" id="3.40.50.10540">
    <property type="entry name" value="Crotonobetainyl-coa:carnitine coa-transferase, domain 1"/>
    <property type="match status" value="1"/>
</dbReference>
<evidence type="ECO:0000256" key="1">
    <source>
        <dbReference type="ARBA" id="ARBA00008383"/>
    </source>
</evidence>
<evidence type="ECO:0008006" key="4">
    <source>
        <dbReference type="Google" id="ProtNLM"/>
    </source>
</evidence>
<dbReference type="SUPFAM" id="SSF89796">
    <property type="entry name" value="CoA-transferase family III (CaiB/BaiF)"/>
    <property type="match status" value="1"/>
</dbReference>
<evidence type="ECO:0000313" key="2">
    <source>
        <dbReference type="EMBL" id="GJJ08200.1"/>
    </source>
</evidence>
<proteinExistence type="inferred from homology"/>
<dbReference type="Gene3D" id="3.30.1540.10">
    <property type="entry name" value="formyl-coa transferase, domain 3"/>
    <property type="match status" value="1"/>
</dbReference>
<protein>
    <recommendedName>
        <fullName evidence="4">Alpha-methylacyl-CoA racemase</fullName>
    </recommendedName>
</protein>
<keyword evidence="3" id="KW-1185">Reference proteome</keyword>
<organism evidence="2 3">
    <name type="scientific">Clathrus columnatus</name>
    <dbReference type="NCBI Taxonomy" id="1419009"/>
    <lineage>
        <taxon>Eukaryota</taxon>
        <taxon>Fungi</taxon>
        <taxon>Dikarya</taxon>
        <taxon>Basidiomycota</taxon>
        <taxon>Agaricomycotina</taxon>
        <taxon>Agaricomycetes</taxon>
        <taxon>Phallomycetidae</taxon>
        <taxon>Phallales</taxon>
        <taxon>Clathraceae</taxon>
        <taxon>Clathrus</taxon>
    </lineage>
</organism>
<reference evidence="2" key="1">
    <citation type="submission" date="2021-10" db="EMBL/GenBank/DDBJ databases">
        <title>De novo Genome Assembly of Clathrus columnatus (Basidiomycota, Fungi) Using Illumina and Nanopore Sequence Data.</title>
        <authorList>
            <person name="Ogiso-Tanaka E."/>
            <person name="Itagaki H."/>
            <person name="Hosoya T."/>
            <person name="Hosaka K."/>
        </authorList>
    </citation>
    <scope>NUCLEOTIDE SEQUENCE</scope>
    <source>
        <strain evidence="2">MO-923</strain>
    </source>
</reference>
<comment type="caution">
    <text evidence="2">The sequence shown here is derived from an EMBL/GenBank/DDBJ whole genome shotgun (WGS) entry which is preliminary data.</text>
</comment>
<sequence length="401" mass="43359">MPHTPTDPPLTGIKVIEFAGLAPGPFCGLVLADWGASVIRIDRPDQTTSHDLLTRGKRSLAVNLKLPSGLDLAKKLISEADVLIDPFRPGVLEKLGLGPDVFLGESGLNKKLVYTRLAGFARDGHHKSMAAISGVLSLLPHAGPGGRPSFPLNLLADFAGGGFTAANGIILALFERSRSGLGQVVETDMVAGTRYLSSFPIIHHLQRTMYFSKPVGSNMLDGGAPFYAVYQCKDGGWFTLAALEPQFYSKFLKSFLDALPPSFTVSNLERVPNTWRPTVQNQGNRKEWDDLRKFIEAGFLTKTRDEWTTIFDGVDACALPVLTPSEAAVHSHVSSSVPQPHPILSRTPAPNSIPNNVSVQKLDEISSIEPGQHTEEILREIGISAIDIKELESQGAIKAVL</sequence>
<dbReference type="GO" id="GO:0003824">
    <property type="term" value="F:catalytic activity"/>
    <property type="evidence" value="ECO:0007669"/>
    <property type="project" value="InterPro"/>
</dbReference>
<dbReference type="AlphaFoldDB" id="A0AAV5A8I6"/>
<evidence type="ECO:0000313" key="3">
    <source>
        <dbReference type="Proteomes" id="UP001050691"/>
    </source>
</evidence>
<dbReference type="InterPro" id="IPR044855">
    <property type="entry name" value="CoA-Trfase_III_dom3_sf"/>
</dbReference>
<accession>A0AAV5A8I6</accession>
<dbReference type="InterPro" id="IPR003673">
    <property type="entry name" value="CoA-Trfase_fam_III"/>
</dbReference>
<dbReference type="Pfam" id="PF02515">
    <property type="entry name" value="CoA_transf_3"/>
    <property type="match status" value="1"/>
</dbReference>
<comment type="similarity">
    <text evidence="1">Belongs to the CoA-transferase III family.</text>
</comment>